<dbReference type="PROSITE" id="PS51392">
    <property type="entry name" value="KEN"/>
    <property type="match status" value="1"/>
</dbReference>
<evidence type="ECO:0000313" key="2">
    <source>
        <dbReference type="Proteomes" id="UP001152795"/>
    </source>
</evidence>
<dbReference type="OrthoDB" id="5966913at2759"/>
<dbReference type="SUPFAM" id="SSF52540">
    <property type="entry name" value="P-loop containing nucleoside triphosphate hydrolases"/>
    <property type="match status" value="1"/>
</dbReference>
<dbReference type="Gene3D" id="3.40.50.300">
    <property type="entry name" value="P-loop containing nucleotide triphosphate hydrolases"/>
    <property type="match status" value="1"/>
</dbReference>
<name>A0A7D9JNY4_PARCT</name>
<accession>A0A7D9JNY4</accession>
<keyword evidence="2" id="KW-1185">Reference proteome</keyword>
<dbReference type="AlphaFoldDB" id="A0A7D9JNY4"/>
<dbReference type="GO" id="GO:0070059">
    <property type="term" value="P:intrinsic apoptotic signaling pathway in response to endoplasmic reticulum stress"/>
    <property type="evidence" value="ECO:0007669"/>
    <property type="project" value="TreeGrafter"/>
</dbReference>
<dbReference type="EMBL" id="CACRXK020018480">
    <property type="protein sequence ID" value="CAB4032538.1"/>
    <property type="molecule type" value="Genomic_DNA"/>
</dbReference>
<comment type="caution">
    <text evidence="1">The sequence shown here is derived from an EMBL/GenBank/DDBJ whole genome shotgun (WGS) entry which is preliminary data.</text>
</comment>
<dbReference type="Gene3D" id="1.10.510.10">
    <property type="entry name" value="Transferase(Phosphotransferase) domain 1"/>
    <property type="match status" value="1"/>
</dbReference>
<dbReference type="GO" id="GO:0036498">
    <property type="term" value="P:IRE1-mediated unfolded protein response"/>
    <property type="evidence" value="ECO:0007669"/>
    <property type="project" value="TreeGrafter"/>
</dbReference>
<dbReference type="Proteomes" id="UP001152795">
    <property type="component" value="Unassembled WGS sequence"/>
</dbReference>
<keyword evidence="1" id="KW-0808">Transferase</keyword>
<dbReference type="Pfam" id="PF06479">
    <property type="entry name" value="Ribonuc_2-5A"/>
    <property type="match status" value="1"/>
</dbReference>
<dbReference type="PANTHER" id="PTHR13954">
    <property type="entry name" value="IRE1-RELATED"/>
    <property type="match status" value="1"/>
</dbReference>
<dbReference type="GO" id="GO:0004521">
    <property type="term" value="F:RNA endonuclease activity"/>
    <property type="evidence" value="ECO:0007669"/>
    <property type="project" value="InterPro"/>
</dbReference>
<organism evidence="1 2">
    <name type="scientific">Paramuricea clavata</name>
    <name type="common">Red gorgonian</name>
    <name type="synonym">Violescent sea-whip</name>
    <dbReference type="NCBI Taxonomy" id="317549"/>
    <lineage>
        <taxon>Eukaryota</taxon>
        <taxon>Metazoa</taxon>
        <taxon>Cnidaria</taxon>
        <taxon>Anthozoa</taxon>
        <taxon>Octocorallia</taxon>
        <taxon>Malacalcyonacea</taxon>
        <taxon>Plexauridae</taxon>
        <taxon>Paramuricea</taxon>
    </lineage>
</organism>
<dbReference type="PROSITE" id="PS50011">
    <property type="entry name" value="PROTEIN_KINASE_DOM"/>
    <property type="match status" value="1"/>
</dbReference>
<dbReference type="GO" id="GO:0004674">
    <property type="term" value="F:protein serine/threonine kinase activity"/>
    <property type="evidence" value="ECO:0007669"/>
    <property type="project" value="InterPro"/>
</dbReference>
<dbReference type="GO" id="GO:0051082">
    <property type="term" value="F:unfolded protein binding"/>
    <property type="evidence" value="ECO:0007669"/>
    <property type="project" value="TreeGrafter"/>
</dbReference>
<dbReference type="GO" id="GO:0005524">
    <property type="term" value="F:ATP binding"/>
    <property type="evidence" value="ECO:0007669"/>
    <property type="project" value="InterPro"/>
</dbReference>
<proteinExistence type="predicted"/>
<dbReference type="PANTHER" id="PTHR13954:SF28">
    <property type="match status" value="1"/>
</dbReference>
<dbReference type="GO" id="GO:0006397">
    <property type="term" value="P:mRNA processing"/>
    <property type="evidence" value="ECO:0007669"/>
    <property type="project" value="InterPro"/>
</dbReference>
<dbReference type="InterPro" id="IPR010513">
    <property type="entry name" value="KEN_dom"/>
</dbReference>
<dbReference type="Gene3D" id="1.20.1440.180">
    <property type="entry name" value="KEN domain"/>
    <property type="match status" value="1"/>
</dbReference>
<dbReference type="Pfam" id="PF05729">
    <property type="entry name" value="NACHT"/>
    <property type="match status" value="1"/>
</dbReference>
<dbReference type="GO" id="GO:1990604">
    <property type="term" value="C:IRE1-TRAF2-ASK1 complex"/>
    <property type="evidence" value="ECO:0007669"/>
    <property type="project" value="TreeGrafter"/>
</dbReference>
<dbReference type="InterPro" id="IPR027417">
    <property type="entry name" value="P-loop_NTPase"/>
</dbReference>
<dbReference type="Pfam" id="PF00069">
    <property type="entry name" value="Pkinase"/>
    <property type="match status" value="1"/>
</dbReference>
<gene>
    <name evidence="1" type="ORF">PACLA_8A050740</name>
</gene>
<dbReference type="SMART" id="SM00220">
    <property type="entry name" value="S_TKc"/>
    <property type="match status" value="1"/>
</dbReference>
<dbReference type="InterPro" id="IPR011009">
    <property type="entry name" value="Kinase-like_dom_sf"/>
</dbReference>
<dbReference type="InterPro" id="IPR038357">
    <property type="entry name" value="KEN_sf"/>
</dbReference>
<dbReference type="InterPro" id="IPR000719">
    <property type="entry name" value="Prot_kinase_dom"/>
</dbReference>
<evidence type="ECO:0000313" key="1">
    <source>
        <dbReference type="EMBL" id="CAB4032538.1"/>
    </source>
</evidence>
<dbReference type="InterPro" id="IPR007111">
    <property type="entry name" value="NACHT_NTPase"/>
</dbReference>
<reference evidence="1" key="1">
    <citation type="submission" date="2020-04" db="EMBL/GenBank/DDBJ databases">
        <authorList>
            <person name="Alioto T."/>
            <person name="Alioto T."/>
            <person name="Gomez Garrido J."/>
        </authorList>
    </citation>
    <scope>NUCLEOTIDE SEQUENCE</scope>
    <source>
        <strain evidence="1">A484AB</strain>
    </source>
</reference>
<protein>
    <submittedName>
        <fullName evidence="1">Serine threonine- kinase ppk4-like</fullName>
    </submittedName>
</protein>
<dbReference type="SUPFAM" id="SSF56112">
    <property type="entry name" value="Protein kinase-like (PK-like)"/>
    <property type="match status" value="1"/>
</dbReference>
<dbReference type="InterPro" id="IPR045133">
    <property type="entry name" value="IRE1/2-like"/>
</dbReference>
<keyword evidence="1" id="KW-0418">Kinase</keyword>
<dbReference type="PROSITE" id="PS50837">
    <property type="entry name" value="NACHT"/>
    <property type="match status" value="1"/>
</dbReference>
<sequence length="1108" mass="127805">MIDPVKDFLVPKRFSIVAYLCIIVHFLCGLVLIVVTVALRDSENWKFSCFVDGKSTAMYKKQVDQECFARYDQTYISLLPLYGFVLLSIGFTVVVSVIYSLLVSTRVVEIKSSYELRKRARTTKENEDYVVLNRGTCNLPRTYQVTSNINTPKNANGTLVTCKNATASEKWLTGIIVSVMNSIVAAVTLGEVIYLLPRLPIFKRYSGVGWSGDFEFVTIYFLRSDNQNLQECIDFYKQQVCALDLNDFHIGVVIHTKRAQHEFSKEMNRHEIYNVHTEVPSNSIRLENIKDLFYPDEDTKGNSPHSILAIVRPGIGKTILTEKILRDWANEIDEYYSDKIAFFFKLRWFNDKLTNLSLKTFLQLGTSLNEEKFESIYEEIAKEPQKAILIFDGLDEFHGNPISYSDQSRMIPNDPNTCMSAMNLFINLMLGNLLKGATVVVTSRRTVDDFYSRLDFDRNVEITGFTRDKIKDDPRNDIGAPPTTLTELYQTAVDHFENYHHRNTDKNPTITEEALKELQRLAFGGMENGQLVFNQELFDEQMKTSGLLNSLSNPIFPIQTQFCFFHLTIQEFLAAKHVIETLAPLEIKKFISDHVRSGQWHLVLQFLAGLLGKKINNFDQEYTDCVFAFAEGLGVTNGEIQVNYNEVFVMTCLREVDDEEIVKDVCETTALNDVVHLHGGSHIVSPSEWVARKFVCKHMKNLKLNKDQESPESWKWGSDATRVFIGLGKDGYERTVKRLPRDDCDCLAEQEKKVLYQLNTTESKYVVKYRGFLDEKSDKDWLFLIMDLCEETLKEFVERSSLDDLKTNAQTIIQQVLTGLADLHRDPKPVLHRDLKPSNILRNVNDKWLLADFGISLILTQEVSTFRSKERGTKDWKAVESCSTNDMSDDDDDDVRYKKNSDIQVAGMVAFYIVTKGEHPFGEEPDRHRNLLDGNPVYLEKLKKDPAAKDLISWMLSHDPKDRPSAQEALKHPYLQSNKQQFEMLCKVGNQEDILTGNVRSDVVRMLNSDPKDWRSLLNADVLKYLSTDPLKGKTFRYKSSWTDCLRLIRNVKEHWHHRPRPRPELFYLLGDPQEYFLNLFPNLPVVVHEIIRSCDWKERSDFQEYFS</sequence>